<dbReference type="GO" id="GO:0005886">
    <property type="term" value="C:plasma membrane"/>
    <property type="evidence" value="ECO:0007669"/>
    <property type="project" value="UniProtKB-SubCell"/>
</dbReference>
<evidence type="ECO:0000313" key="9">
    <source>
        <dbReference type="Proteomes" id="UP000565468"/>
    </source>
</evidence>
<dbReference type="Pfam" id="PF07690">
    <property type="entry name" value="MFS_1"/>
    <property type="match status" value="1"/>
</dbReference>
<dbReference type="AlphaFoldDB" id="A0A848MD37"/>
<feature type="transmembrane region" description="Helical" evidence="6">
    <location>
        <begin position="240"/>
        <end position="265"/>
    </location>
</feature>
<keyword evidence="5 6" id="KW-0472">Membrane</keyword>
<keyword evidence="9" id="KW-1185">Reference proteome</keyword>
<dbReference type="PANTHER" id="PTHR23526">
    <property type="entry name" value="INTEGRAL MEMBRANE TRANSPORT PROTEIN-RELATED"/>
    <property type="match status" value="1"/>
</dbReference>
<sequence>MKSSKECIIIKAVRVAPKPQRLVSSQRKHLLTATWEGVPAVIYQTLLGGPFLTGYLLYLGAEAAMIGFVLAVTTFFNVLQILTAFLVQRLRYRKKAMLISTLLNRVLWGATGLIPFLFDREWWIPVFLTLYSAAFIAGTVSGMLWTSVISDMVPAKVRGRYFGIRNTILNALGALVLFLGGTMLDWYPGGKGFLILFIIAWVAIAANMTLFLFYPDPPFERSTETRFLPMVRKPLSDTPFIRSTLFLGAWLFLQTLVVPLFSYAMLDVLNITYSVVSMMTVAQTAVMMIGFYVWGNLNARYSNRTLLFWTLPLIASSCVAWGLLSVLPVIPVLLLSHMLLGAGVGGFNQLAFNFMIGDTPKGDRPMFIAMYSAITGMAAFLGPMIGGQVFKLLLDAPVWMQHYGFQLLVGLLMLLTAWTLGRKVLLAAS</sequence>
<dbReference type="EMBL" id="JABBPN010000030">
    <property type="protein sequence ID" value="NMO98101.1"/>
    <property type="molecule type" value="Genomic_DNA"/>
</dbReference>
<keyword evidence="3 6" id="KW-0812">Transmembrane</keyword>
<feature type="domain" description="Major facilitator superfamily (MFS) profile" evidence="7">
    <location>
        <begin position="195"/>
        <end position="429"/>
    </location>
</feature>
<feature type="transmembrane region" description="Helical" evidence="6">
    <location>
        <begin position="124"/>
        <end position="146"/>
    </location>
</feature>
<feature type="transmembrane region" description="Helical" evidence="6">
    <location>
        <begin position="64"/>
        <end position="86"/>
    </location>
</feature>
<dbReference type="InterPro" id="IPR011701">
    <property type="entry name" value="MFS"/>
</dbReference>
<feature type="transmembrane region" description="Helical" evidence="6">
    <location>
        <begin position="368"/>
        <end position="390"/>
    </location>
</feature>
<comment type="subcellular location">
    <subcellularLocation>
        <location evidence="1">Cell membrane</location>
        <topology evidence="1">Multi-pass membrane protein</topology>
    </subcellularLocation>
</comment>
<keyword evidence="4 6" id="KW-1133">Transmembrane helix</keyword>
<feature type="transmembrane region" description="Helical" evidence="6">
    <location>
        <begin position="37"/>
        <end position="58"/>
    </location>
</feature>
<feature type="transmembrane region" description="Helical" evidence="6">
    <location>
        <begin position="193"/>
        <end position="214"/>
    </location>
</feature>
<dbReference type="PROSITE" id="PS50850">
    <property type="entry name" value="MFS"/>
    <property type="match status" value="1"/>
</dbReference>
<dbReference type="RefSeq" id="WP_169506875.1">
    <property type="nucleotide sequence ID" value="NZ_JABBPN010000030.1"/>
</dbReference>
<feature type="transmembrane region" description="Helical" evidence="6">
    <location>
        <begin position="330"/>
        <end position="356"/>
    </location>
</feature>
<accession>A0A848MD37</accession>
<comment type="caution">
    <text evidence="8">The sequence shown here is derived from an EMBL/GenBank/DDBJ whole genome shotgun (WGS) entry which is preliminary data.</text>
</comment>
<evidence type="ECO:0000256" key="2">
    <source>
        <dbReference type="ARBA" id="ARBA00022448"/>
    </source>
</evidence>
<gene>
    <name evidence="8" type="ORF">HII30_20320</name>
</gene>
<keyword evidence="2" id="KW-0813">Transport</keyword>
<evidence type="ECO:0000256" key="5">
    <source>
        <dbReference type="ARBA" id="ARBA00023136"/>
    </source>
</evidence>
<feature type="transmembrane region" description="Helical" evidence="6">
    <location>
        <begin position="98"/>
        <end position="118"/>
    </location>
</feature>
<name>A0A848MD37_PAELE</name>
<evidence type="ECO:0000313" key="8">
    <source>
        <dbReference type="EMBL" id="NMO98101.1"/>
    </source>
</evidence>
<evidence type="ECO:0000256" key="6">
    <source>
        <dbReference type="SAM" id="Phobius"/>
    </source>
</evidence>
<reference evidence="8 9" key="1">
    <citation type="submission" date="2020-04" db="EMBL/GenBank/DDBJ databases">
        <title>Paenibacillus algicola sp. nov., a novel marine bacterium producing alginate lyase.</title>
        <authorList>
            <person name="Huang H."/>
        </authorList>
    </citation>
    <scope>NUCLEOTIDE SEQUENCE [LARGE SCALE GENOMIC DNA]</scope>
    <source>
        <strain evidence="8 9">L7-75</strain>
    </source>
</reference>
<evidence type="ECO:0000256" key="4">
    <source>
        <dbReference type="ARBA" id="ARBA00022989"/>
    </source>
</evidence>
<dbReference type="InterPro" id="IPR036259">
    <property type="entry name" value="MFS_trans_sf"/>
</dbReference>
<protein>
    <submittedName>
        <fullName evidence="8">MFS transporter</fullName>
    </submittedName>
</protein>
<dbReference type="Proteomes" id="UP000565468">
    <property type="component" value="Unassembled WGS sequence"/>
</dbReference>
<dbReference type="InterPro" id="IPR052528">
    <property type="entry name" value="Sugar_transport-like"/>
</dbReference>
<evidence type="ECO:0000259" key="7">
    <source>
        <dbReference type="PROSITE" id="PS50850"/>
    </source>
</evidence>
<feature type="transmembrane region" description="Helical" evidence="6">
    <location>
        <begin position="306"/>
        <end position="324"/>
    </location>
</feature>
<dbReference type="Gene3D" id="1.20.1250.20">
    <property type="entry name" value="MFS general substrate transporter like domains"/>
    <property type="match status" value="1"/>
</dbReference>
<dbReference type="SUPFAM" id="SSF103473">
    <property type="entry name" value="MFS general substrate transporter"/>
    <property type="match status" value="1"/>
</dbReference>
<evidence type="ECO:0000256" key="1">
    <source>
        <dbReference type="ARBA" id="ARBA00004651"/>
    </source>
</evidence>
<dbReference type="GO" id="GO:0022857">
    <property type="term" value="F:transmembrane transporter activity"/>
    <property type="evidence" value="ECO:0007669"/>
    <property type="project" value="InterPro"/>
</dbReference>
<dbReference type="InterPro" id="IPR020846">
    <property type="entry name" value="MFS_dom"/>
</dbReference>
<proteinExistence type="predicted"/>
<feature type="transmembrane region" description="Helical" evidence="6">
    <location>
        <begin position="167"/>
        <end position="187"/>
    </location>
</feature>
<feature type="transmembrane region" description="Helical" evidence="6">
    <location>
        <begin position="402"/>
        <end position="421"/>
    </location>
</feature>
<organism evidence="8 9">
    <name type="scientific">Paenibacillus lemnae</name>
    <dbReference type="NCBI Taxonomy" id="1330551"/>
    <lineage>
        <taxon>Bacteria</taxon>
        <taxon>Bacillati</taxon>
        <taxon>Bacillota</taxon>
        <taxon>Bacilli</taxon>
        <taxon>Bacillales</taxon>
        <taxon>Paenibacillaceae</taxon>
        <taxon>Paenibacillus</taxon>
    </lineage>
</organism>
<evidence type="ECO:0000256" key="3">
    <source>
        <dbReference type="ARBA" id="ARBA00022692"/>
    </source>
</evidence>
<dbReference type="PANTHER" id="PTHR23526:SF2">
    <property type="entry name" value="MAJOR FACILITATOR SUPERFAMILY (MFS) PROFILE DOMAIN-CONTAINING PROTEIN"/>
    <property type="match status" value="1"/>
</dbReference>
<feature type="transmembrane region" description="Helical" evidence="6">
    <location>
        <begin position="271"/>
        <end position="294"/>
    </location>
</feature>